<evidence type="ECO:0000256" key="1">
    <source>
        <dbReference type="ARBA" id="ARBA00009500"/>
    </source>
</evidence>
<evidence type="ECO:0000259" key="3">
    <source>
        <dbReference type="SMART" id="SM00093"/>
    </source>
</evidence>
<comment type="similarity">
    <text evidence="1 2">Belongs to the serpin family.</text>
</comment>
<dbReference type="SUPFAM" id="SSF56574">
    <property type="entry name" value="Serpins"/>
    <property type="match status" value="1"/>
</dbReference>
<dbReference type="InterPro" id="IPR023796">
    <property type="entry name" value="Serpin_dom"/>
</dbReference>
<dbReference type="InterPro" id="IPR042185">
    <property type="entry name" value="Serpin_sf_2"/>
</dbReference>
<dbReference type="SMART" id="SM00093">
    <property type="entry name" value="SERPIN"/>
    <property type="match status" value="1"/>
</dbReference>
<keyword evidence="5" id="KW-1185">Reference proteome</keyword>
<dbReference type="InterPro" id="IPR036186">
    <property type="entry name" value="Serpin_sf"/>
</dbReference>
<proteinExistence type="inferred from homology"/>
<dbReference type="Pfam" id="PF00079">
    <property type="entry name" value="Serpin"/>
    <property type="match status" value="1"/>
</dbReference>
<comment type="caution">
    <text evidence="4">The sequence shown here is derived from an EMBL/GenBank/DDBJ whole genome shotgun (WGS) entry which is preliminary data.</text>
</comment>
<dbReference type="Gene3D" id="2.30.39.10">
    <property type="entry name" value="Alpha-1-antitrypsin, domain 1"/>
    <property type="match status" value="2"/>
</dbReference>
<protein>
    <recommendedName>
        <fullName evidence="3">Serpin domain-containing protein</fullName>
    </recommendedName>
</protein>
<accession>A0ABR2HD00</accession>
<dbReference type="EMBL" id="JAPFFF010000034">
    <property type="protein sequence ID" value="KAK8843910.1"/>
    <property type="molecule type" value="Genomic_DNA"/>
</dbReference>
<sequence length="378" mass="43180">MSNLIRSLNKFGFEVLQVLNAENNEQNIIFSPYSVFVSTAIITDIFMDETKNEILKVLQVDEKDLQKKLISKKIRKLVGKEKSNELTLFSAIYASKSLNIDHNDFEQNIRELEVTFEKIEFSQTACNEINEKANNSTGGMIQVLVDPLDFKSDSSIILLNATYFKCDWDKKFIIDLESNQPEINSFTLIDGTKIHITMMETFDRILPYAENDKFQVVSIPYLNDQYDFVLILPKNETKAGYDDLLKLTFERLKNDLLKKAILQKVDIKLPKFSLECKFQLNDILQSFGMKKAFSEIAECADSNSSYHISSIIQKTKIDIDEKGIDPKAIPLTMNLKCSCCFFQPRAPKIIANHPFAFMITNTKTGSILLEGIVKNPSI</sequence>
<dbReference type="PANTHER" id="PTHR11461:SF211">
    <property type="entry name" value="GH10112P-RELATED"/>
    <property type="match status" value="1"/>
</dbReference>
<dbReference type="CDD" id="cd00172">
    <property type="entry name" value="serpin"/>
    <property type="match status" value="1"/>
</dbReference>
<evidence type="ECO:0000313" key="4">
    <source>
        <dbReference type="EMBL" id="KAK8843910.1"/>
    </source>
</evidence>
<dbReference type="InterPro" id="IPR042178">
    <property type="entry name" value="Serpin_sf_1"/>
</dbReference>
<organism evidence="4 5">
    <name type="scientific">Tritrichomonas musculus</name>
    <dbReference type="NCBI Taxonomy" id="1915356"/>
    <lineage>
        <taxon>Eukaryota</taxon>
        <taxon>Metamonada</taxon>
        <taxon>Parabasalia</taxon>
        <taxon>Tritrichomonadida</taxon>
        <taxon>Tritrichomonadidae</taxon>
        <taxon>Tritrichomonas</taxon>
    </lineage>
</organism>
<reference evidence="4 5" key="1">
    <citation type="submission" date="2024-04" db="EMBL/GenBank/DDBJ databases">
        <title>Tritrichomonas musculus Genome.</title>
        <authorList>
            <person name="Alves-Ferreira E."/>
            <person name="Grigg M."/>
            <person name="Lorenzi H."/>
            <person name="Galac M."/>
        </authorList>
    </citation>
    <scope>NUCLEOTIDE SEQUENCE [LARGE SCALE GENOMIC DNA]</scope>
    <source>
        <strain evidence="4 5">EAF2021</strain>
    </source>
</reference>
<dbReference type="Proteomes" id="UP001470230">
    <property type="component" value="Unassembled WGS sequence"/>
</dbReference>
<evidence type="ECO:0000256" key="2">
    <source>
        <dbReference type="RuleBase" id="RU000411"/>
    </source>
</evidence>
<gene>
    <name evidence="4" type="ORF">M9Y10_024993</name>
</gene>
<feature type="domain" description="Serpin" evidence="3">
    <location>
        <begin position="13"/>
        <end position="376"/>
    </location>
</feature>
<dbReference type="Gene3D" id="3.30.497.10">
    <property type="entry name" value="Antithrombin, subunit I, domain 2"/>
    <property type="match status" value="1"/>
</dbReference>
<dbReference type="PANTHER" id="PTHR11461">
    <property type="entry name" value="SERINE PROTEASE INHIBITOR, SERPIN"/>
    <property type="match status" value="1"/>
</dbReference>
<name>A0ABR2HD00_9EUKA</name>
<evidence type="ECO:0000313" key="5">
    <source>
        <dbReference type="Proteomes" id="UP001470230"/>
    </source>
</evidence>
<dbReference type="InterPro" id="IPR000215">
    <property type="entry name" value="Serpin_fam"/>
</dbReference>